<dbReference type="GO" id="GO:0042626">
    <property type="term" value="F:ATPase-coupled transmembrane transporter activity"/>
    <property type="evidence" value="ECO:0007669"/>
    <property type="project" value="TreeGrafter"/>
</dbReference>
<comment type="similarity">
    <text evidence="2">Belongs to the ABC transporter superfamily.</text>
</comment>
<dbReference type="PANTHER" id="PTHR43553:SF24">
    <property type="entry name" value="ENERGY-COUPLING FACTOR TRANSPORTER ATP-BINDING PROTEIN ECFA1"/>
    <property type="match status" value="1"/>
</dbReference>
<gene>
    <name evidence="10" type="primary">ecfA1</name>
    <name evidence="10" type="ORF">CLCOL_15740</name>
</gene>
<dbReference type="InterPro" id="IPR027417">
    <property type="entry name" value="P-loop_NTPase"/>
</dbReference>
<keyword evidence="3" id="KW-0813">Transport</keyword>
<reference evidence="10 11" key="1">
    <citation type="submission" date="2016-02" db="EMBL/GenBank/DDBJ databases">
        <title>Genome sequence of Clostridium colicanis DSM 13634.</title>
        <authorList>
            <person name="Poehlein A."/>
            <person name="Daniel R."/>
        </authorList>
    </citation>
    <scope>NUCLEOTIDE SEQUENCE [LARGE SCALE GENOMIC DNA]</scope>
    <source>
        <strain evidence="10 11">DSM 13634</strain>
    </source>
</reference>
<dbReference type="NCBIfam" id="NF010167">
    <property type="entry name" value="PRK13648.1"/>
    <property type="match status" value="1"/>
</dbReference>
<dbReference type="EC" id="3.6.3.-" evidence="10"/>
<evidence type="ECO:0000256" key="4">
    <source>
        <dbReference type="ARBA" id="ARBA00022475"/>
    </source>
</evidence>
<dbReference type="InterPro" id="IPR015856">
    <property type="entry name" value="ABC_transpr_CbiO/EcfA_su"/>
</dbReference>
<evidence type="ECO:0000313" key="11">
    <source>
        <dbReference type="Proteomes" id="UP000075374"/>
    </source>
</evidence>
<dbReference type="SUPFAM" id="SSF52540">
    <property type="entry name" value="P-loop containing nucleoside triphosphate hydrolases"/>
    <property type="match status" value="1"/>
</dbReference>
<keyword evidence="6 10" id="KW-0067">ATP-binding</keyword>
<evidence type="ECO:0000256" key="8">
    <source>
        <dbReference type="ARBA" id="ARBA00023136"/>
    </source>
</evidence>
<dbReference type="RefSeq" id="WP_061858423.1">
    <property type="nucleotide sequence ID" value="NZ_LTBB01000007.1"/>
</dbReference>
<keyword evidence="11" id="KW-1185">Reference proteome</keyword>
<keyword evidence="7" id="KW-1278">Translocase</keyword>
<keyword evidence="5" id="KW-0547">Nucleotide-binding</keyword>
<keyword evidence="10" id="KW-0378">Hydrolase</keyword>
<evidence type="ECO:0000256" key="1">
    <source>
        <dbReference type="ARBA" id="ARBA00004202"/>
    </source>
</evidence>
<evidence type="ECO:0000256" key="5">
    <source>
        <dbReference type="ARBA" id="ARBA00022741"/>
    </source>
</evidence>
<dbReference type="GO" id="GO:0005524">
    <property type="term" value="F:ATP binding"/>
    <property type="evidence" value="ECO:0007669"/>
    <property type="project" value="UniProtKB-KW"/>
</dbReference>
<sequence length="280" mass="31157">MSVNMIECKNVIYKYEKNDKEVKVAVDGVNLDIKKGEFLVILGHNGSGKSTLSKHMNALLIPTDGVVTVSGMDTRDEANTWKIRNKAGMVFQNPDNQLVATIVEEDVAFGPENLGIDPEEIRTRVDDALKKVNMYHFRKHAPHLLSGGQKQRIAIAGILAMRPECIIFDEPTAMLDPSGRKEVINTIKDLNSNYGITIVLITHYMEEAVEADRIVVMDKGKIVMEGSPREIFSNVPVMKEIGLDVPQMTELSYELKKSGVNITSDILTIDEMVDAICQLK</sequence>
<evidence type="ECO:0000313" key="10">
    <source>
        <dbReference type="EMBL" id="KYH28842.1"/>
    </source>
</evidence>
<protein>
    <submittedName>
        <fullName evidence="10">Energy-coupling factor transporter ATP-binding protein EcfA1</fullName>
        <ecNumber evidence="10">3.6.3.-</ecNumber>
    </submittedName>
</protein>
<dbReference type="GO" id="GO:0016887">
    <property type="term" value="F:ATP hydrolysis activity"/>
    <property type="evidence" value="ECO:0007669"/>
    <property type="project" value="InterPro"/>
</dbReference>
<dbReference type="InterPro" id="IPR050095">
    <property type="entry name" value="ECF_ABC_transporter_ATP-bd"/>
</dbReference>
<proteinExistence type="inferred from homology"/>
<dbReference type="PROSITE" id="PS50893">
    <property type="entry name" value="ABC_TRANSPORTER_2"/>
    <property type="match status" value="1"/>
</dbReference>
<dbReference type="InterPro" id="IPR030947">
    <property type="entry name" value="EcfA_1"/>
</dbReference>
<dbReference type="EMBL" id="LTBB01000007">
    <property type="protein sequence ID" value="KYH28842.1"/>
    <property type="molecule type" value="Genomic_DNA"/>
</dbReference>
<dbReference type="InterPro" id="IPR003439">
    <property type="entry name" value="ABC_transporter-like_ATP-bd"/>
</dbReference>
<keyword evidence="8" id="KW-0472">Membrane</keyword>
<evidence type="ECO:0000256" key="6">
    <source>
        <dbReference type="ARBA" id="ARBA00022840"/>
    </source>
</evidence>
<evidence type="ECO:0000259" key="9">
    <source>
        <dbReference type="PROSITE" id="PS50893"/>
    </source>
</evidence>
<organism evidence="10 11">
    <name type="scientific">Clostridium colicanis DSM 13634</name>
    <dbReference type="NCBI Taxonomy" id="1121305"/>
    <lineage>
        <taxon>Bacteria</taxon>
        <taxon>Bacillati</taxon>
        <taxon>Bacillota</taxon>
        <taxon>Clostridia</taxon>
        <taxon>Eubacteriales</taxon>
        <taxon>Clostridiaceae</taxon>
        <taxon>Clostridium</taxon>
    </lineage>
</organism>
<dbReference type="Pfam" id="PF00005">
    <property type="entry name" value="ABC_tran"/>
    <property type="match status" value="1"/>
</dbReference>
<dbReference type="STRING" id="1121305.CLCOL_15740"/>
<evidence type="ECO:0000256" key="7">
    <source>
        <dbReference type="ARBA" id="ARBA00022967"/>
    </source>
</evidence>
<comment type="caution">
    <text evidence="10">The sequence shown here is derived from an EMBL/GenBank/DDBJ whole genome shotgun (WGS) entry which is preliminary data.</text>
</comment>
<evidence type="ECO:0000256" key="2">
    <source>
        <dbReference type="ARBA" id="ARBA00005417"/>
    </source>
</evidence>
<dbReference type="InterPro" id="IPR017871">
    <property type="entry name" value="ABC_transporter-like_CS"/>
</dbReference>
<dbReference type="Proteomes" id="UP000075374">
    <property type="component" value="Unassembled WGS sequence"/>
</dbReference>
<dbReference type="PATRIC" id="fig|1121305.3.peg.1578"/>
<feature type="domain" description="ABC transporter" evidence="9">
    <location>
        <begin position="6"/>
        <end position="244"/>
    </location>
</feature>
<dbReference type="SMART" id="SM00382">
    <property type="entry name" value="AAA"/>
    <property type="match status" value="1"/>
</dbReference>
<dbReference type="NCBIfam" id="TIGR04520">
    <property type="entry name" value="ECF_ATPase_1"/>
    <property type="match status" value="1"/>
</dbReference>
<dbReference type="AlphaFoldDB" id="A0A151AML7"/>
<name>A0A151AML7_9CLOT</name>
<comment type="subcellular location">
    <subcellularLocation>
        <location evidence="1">Cell membrane</location>
        <topology evidence="1">Peripheral membrane protein</topology>
    </subcellularLocation>
</comment>
<accession>A0A151AML7</accession>
<dbReference type="PANTHER" id="PTHR43553">
    <property type="entry name" value="HEAVY METAL TRANSPORTER"/>
    <property type="match status" value="1"/>
</dbReference>
<dbReference type="FunFam" id="3.40.50.300:FF:000224">
    <property type="entry name" value="Energy-coupling factor transporter ATP-binding protein EcfA"/>
    <property type="match status" value="1"/>
</dbReference>
<keyword evidence="4" id="KW-1003">Cell membrane</keyword>
<evidence type="ECO:0000256" key="3">
    <source>
        <dbReference type="ARBA" id="ARBA00022448"/>
    </source>
</evidence>
<dbReference type="PROSITE" id="PS00211">
    <property type="entry name" value="ABC_TRANSPORTER_1"/>
    <property type="match status" value="1"/>
</dbReference>
<dbReference type="InterPro" id="IPR003593">
    <property type="entry name" value="AAA+_ATPase"/>
</dbReference>
<dbReference type="CDD" id="cd03225">
    <property type="entry name" value="ABC_cobalt_CbiO_domain1"/>
    <property type="match status" value="1"/>
</dbReference>
<dbReference type="GO" id="GO:0043190">
    <property type="term" value="C:ATP-binding cassette (ABC) transporter complex"/>
    <property type="evidence" value="ECO:0007669"/>
    <property type="project" value="TreeGrafter"/>
</dbReference>
<dbReference type="Gene3D" id="3.40.50.300">
    <property type="entry name" value="P-loop containing nucleotide triphosphate hydrolases"/>
    <property type="match status" value="1"/>
</dbReference>